<dbReference type="OrthoDB" id="5464529at2"/>
<dbReference type="EMBL" id="FSRG01000003">
    <property type="protein sequence ID" value="SIN72681.1"/>
    <property type="molecule type" value="Genomic_DNA"/>
</dbReference>
<dbReference type="Proteomes" id="UP000184694">
    <property type="component" value="Unassembled WGS sequence"/>
</dbReference>
<reference evidence="2" key="1">
    <citation type="submission" date="2016-11" db="EMBL/GenBank/DDBJ databases">
        <authorList>
            <person name="Varghese N."/>
            <person name="Submissions S."/>
        </authorList>
    </citation>
    <scope>NUCLEOTIDE SEQUENCE [LARGE SCALE GENOMIC DNA]</scope>
    <source>
        <strain evidence="2">DSM 17456</strain>
    </source>
</reference>
<dbReference type="RefSeq" id="WP_074215257.1">
    <property type="nucleotide sequence ID" value="NZ_FSRG01000003.1"/>
</dbReference>
<organism evidence="1 2">
    <name type="scientific">Halodesulfovibrio marinisediminis DSM 17456</name>
    <dbReference type="NCBI Taxonomy" id="1121457"/>
    <lineage>
        <taxon>Bacteria</taxon>
        <taxon>Pseudomonadati</taxon>
        <taxon>Thermodesulfobacteriota</taxon>
        <taxon>Desulfovibrionia</taxon>
        <taxon>Desulfovibrionales</taxon>
        <taxon>Desulfovibrionaceae</taxon>
        <taxon>Halodesulfovibrio</taxon>
    </lineage>
</organism>
<evidence type="ECO:0000313" key="1">
    <source>
        <dbReference type="EMBL" id="SIN72681.1"/>
    </source>
</evidence>
<dbReference type="InterPro" id="IPR006441">
    <property type="entry name" value="Phage_P2_GpN"/>
</dbReference>
<name>A0A1N6DPE4_9BACT</name>
<accession>A0A1N6DPE4</accession>
<protein>
    <submittedName>
        <fullName evidence="1">Phage major capsid protein, P2 family</fullName>
    </submittedName>
</protein>
<dbReference type="Pfam" id="PF05125">
    <property type="entry name" value="Phage_cap_P2"/>
    <property type="match status" value="1"/>
</dbReference>
<dbReference type="NCBIfam" id="TIGR01551">
    <property type="entry name" value="major_capsid_P2"/>
    <property type="match status" value="1"/>
</dbReference>
<dbReference type="STRING" id="1121457.SAMN02745161_0369"/>
<gene>
    <name evidence="1" type="ORF">SAMN02745161_0369</name>
</gene>
<dbReference type="AlphaFoldDB" id="A0A1N6DPE4"/>
<keyword evidence="2" id="KW-1185">Reference proteome</keyword>
<evidence type="ECO:0000313" key="2">
    <source>
        <dbReference type="Proteomes" id="UP000184694"/>
    </source>
</evidence>
<proteinExistence type="predicted"/>
<sequence length="342" mass="38609">MNTLTRQAFNALCKAYCEGYGVPSVQEQFSLSPSVQQKLQDKIVEQSTFLPKINVIPVLELQGQNILGCVTGPVSGRTDTSVDGKERMPRDVLGLEPYEYQLHQVNSDVYMTYRTMDVWAKFPDFHDRYTRNVQAQIANDREIVGWYGTHAAKDTNLTKYPLMQDVLPGWLQYMRDRKPENIIKQGATVNELRIGEGGDYANLDLAVNDMLQGIPKWKRKGLVVMVGDELIARERAALLLAVKGTPTEKNAMNTAMATIGGLAWETPSNFPGRGLVITNHKNLSIYFQDGKWRRHIKDKPEKDRVEDFNSRNEGYVVEDVEQLVAVEFDNVKLPNAAGDGWV</sequence>